<dbReference type="PANTHER" id="PTHR47526">
    <property type="entry name" value="ATP-DEPENDENT DNA HELICASE"/>
    <property type="match status" value="1"/>
</dbReference>
<gene>
    <name evidence="1" type="ORF">HPB52_019045</name>
</gene>
<evidence type="ECO:0000313" key="1">
    <source>
        <dbReference type="EMBL" id="KAH7984293.1"/>
    </source>
</evidence>
<keyword evidence="2" id="KW-1185">Reference proteome</keyword>
<dbReference type="PANTHER" id="PTHR47526:SF3">
    <property type="entry name" value="PHD-TYPE DOMAIN-CONTAINING PROTEIN"/>
    <property type="match status" value="1"/>
</dbReference>
<dbReference type="EMBL" id="JABSTV010001245">
    <property type="protein sequence ID" value="KAH7984293.1"/>
    <property type="molecule type" value="Genomic_DNA"/>
</dbReference>
<accession>A0A9D4TB97</accession>
<name>A0A9D4TB97_RHISA</name>
<protein>
    <submittedName>
        <fullName evidence="1">Uncharacterized protein</fullName>
    </submittedName>
</protein>
<reference evidence="1" key="2">
    <citation type="submission" date="2021-09" db="EMBL/GenBank/DDBJ databases">
        <authorList>
            <person name="Jia N."/>
            <person name="Wang J."/>
            <person name="Shi W."/>
            <person name="Du L."/>
            <person name="Sun Y."/>
            <person name="Zhan W."/>
            <person name="Jiang J."/>
            <person name="Wang Q."/>
            <person name="Zhang B."/>
            <person name="Ji P."/>
            <person name="Sakyi L.B."/>
            <person name="Cui X."/>
            <person name="Yuan T."/>
            <person name="Jiang B."/>
            <person name="Yang W."/>
            <person name="Lam T.T.-Y."/>
            <person name="Chang Q."/>
            <person name="Ding S."/>
            <person name="Wang X."/>
            <person name="Zhu J."/>
            <person name="Ruan X."/>
            <person name="Zhao L."/>
            <person name="Wei J."/>
            <person name="Que T."/>
            <person name="Du C."/>
            <person name="Cheng J."/>
            <person name="Dai P."/>
            <person name="Han X."/>
            <person name="Huang E."/>
            <person name="Gao Y."/>
            <person name="Liu J."/>
            <person name="Shao H."/>
            <person name="Ye R."/>
            <person name="Li L."/>
            <person name="Wei W."/>
            <person name="Wang X."/>
            <person name="Wang C."/>
            <person name="Huo Q."/>
            <person name="Li W."/>
            <person name="Guo W."/>
            <person name="Chen H."/>
            <person name="Chen S."/>
            <person name="Zhou L."/>
            <person name="Zhou L."/>
            <person name="Ni X."/>
            <person name="Tian J."/>
            <person name="Zhou Y."/>
            <person name="Sheng Y."/>
            <person name="Liu T."/>
            <person name="Pan Y."/>
            <person name="Xia L."/>
            <person name="Li J."/>
            <person name="Zhao F."/>
            <person name="Cao W."/>
        </authorList>
    </citation>
    <scope>NUCLEOTIDE SEQUENCE</scope>
    <source>
        <strain evidence="1">Rsan-2018</strain>
        <tissue evidence="1">Larvae</tissue>
    </source>
</reference>
<sequence>MGSAEQPLGNAAAIRQLKGWGAVGGHNFVTSGWVSEPRMKQVAADSGIIMTQACSHIAALLFYVEYGLRAREERSCTDGSKSWFPPTMKKLEVRPVAAMGLSSSAMKKWRIDTATSQLVHRSLDRDQFLGVLIAAEYRPAVASTYVSSVRSSKAMRSKDFSVTLTQEPHFDGRLDAGLRMVVAANGLPSSELLSRYKTRPQDHKFANVGGIDEWSQIHIHYAFACLQREQVHSG</sequence>
<organism evidence="1 2">
    <name type="scientific">Rhipicephalus sanguineus</name>
    <name type="common">Brown dog tick</name>
    <name type="synonym">Ixodes sanguineus</name>
    <dbReference type="NCBI Taxonomy" id="34632"/>
    <lineage>
        <taxon>Eukaryota</taxon>
        <taxon>Metazoa</taxon>
        <taxon>Ecdysozoa</taxon>
        <taxon>Arthropoda</taxon>
        <taxon>Chelicerata</taxon>
        <taxon>Arachnida</taxon>
        <taxon>Acari</taxon>
        <taxon>Parasitiformes</taxon>
        <taxon>Ixodida</taxon>
        <taxon>Ixodoidea</taxon>
        <taxon>Ixodidae</taxon>
        <taxon>Rhipicephalinae</taxon>
        <taxon>Rhipicephalus</taxon>
        <taxon>Rhipicephalus</taxon>
    </lineage>
</organism>
<evidence type="ECO:0000313" key="2">
    <source>
        <dbReference type="Proteomes" id="UP000821837"/>
    </source>
</evidence>
<dbReference type="Proteomes" id="UP000821837">
    <property type="component" value="Chromosome 1"/>
</dbReference>
<dbReference type="VEuPathDB" id="VectorBase:RSAN_043282"/>
<dbReference type="AlphaFoldDB" id="A0A9D4TB97"/>
<proteinExistence type="predicted"/>
<reference evidence="1" key="1">
    <citation type="journal article" date="2020" name="Cell">
        <title>Large-Scale Comparative Analyses of Tick Genomes Elucidate Their Genetic Diversity and Vector Capacities.</title>
        <authorList>
            <consortium name="Tick Genome and Microbiome Consortium (TIGMIC)"/>
            <person name="Jia N."/>
            <person name="Wang J."/>
            <person name="Shi W."/>
            <person name="Du L."/>
            <person name="Sun Y."/>
            <person name="Zhan W."/>
            <person name="Jiang J.F."/>
            <person name="Wang Q."/>
            <person name="Zhang B."/>
            <person name="Ji P."/>
            <person name="Bell-Sakyi L."/>
            <person name="Cui X.M."/>
            <person name="Yuan T.T."/>
            <person name="Jiang B.G."/>
            <person name="Yang W.F."/>
            <person name="Lam T.T."/>
            <person name="Chang Q.C."/>
            <person name="Ding S.J."/>
            <person name="Wang X.J."/>
            <person name="Zhu J.G."/>
            <person name="Ruan X.D."/>
            <person name="Zhao L."/>
            <person name="Wei J.T."/>
            <person name="Ye R.Z."/>
            <person name="Que T.C."/>
            <person name="Du C.H."/>
            <person name="Zhou Y.H."/>
            <person name="Cheng J.X."/>
            <person name="Dai P.F."/>
            <person name="Guo W.B."/>
            <person name="Han X.H."/>
            <person name="Huang E.J."/>
            <person name="Li L.F."/>
            <person name="Wei W."/>
            <person name="Gao Y.C."/>
            <person name="Liu J.Z."/>
            <person name="Shao H.Z."/>
            <person name="Wang X."/>
            <person name="Wang C.C."/>
            <person name="Yang T.C."/>
            <person name="Huo Q.B."/>
            <person name="Li W."/>
            <person name="Chen H.Y."/>
            <person name="Chen S.E."/>
            <person name="Zhou L.G."/>
            <person name="Ni X.B."/>
            <person name="Tian J.H."/>
            <person name="Sheng Y."/>
            <person name="Liu T."/>
            <person name="Pan Y.S."/>
            <person name="Xia L.Y."/>
            <person name="Li J."/>
            <person name="Zhao F."/>
            <person name="Cao W.C."/>
        </authorList>
    </citation>
    <scope>NUCLEOTIDE SEQUENCE</scope>
    <source>
        <strain evidence="1">Rsan-2018</strain>
    </source>
</reference>
<comment type="caution">
    <text evidence="1">The sequence shown here is derived from an EMBL/GenBank/DDBJ whole genome shotgun (WGS) entry which is preliminary data.</text>
</comment>